<dbReference type="AlphaFoldDB" id="A0A9X9PWL4"/>
<keyword evidence="2" id="KW-1185">Reference proteome</keyword>
<dbReference type="Proteomes" id="UP000269945">
    <property type="component" value="Unassembled WGS sequence"/>
</dbReference>
<dbReference type="EMBL" id="CYRY02005391">
    <property type="protein sequence ID" value="VCW69825.1"/>
    <property type="molecule type" value="Genomic_DNA"/>
</dbReference>
<evidence type="ECO:0000313" key="1">
    <source>
        <dbReference type="EMBL" id="VCW69825.1"/>
    </source>
</evidence>
<reference evidence="1 2" key="1">
    <citation type="submission" date="2018-10" db="EMBL/GenBank/DDBJ databases">
        <authorList>
            <person name="Ekblom R."/>
            <person name="Jareborg N."/>
        </authorList>
    </citation>
    <scope>NUCLEOTIDE SEQUENCE [LARGE SCALE GENOMIC DNA]</scope>
    <source>
        <tissue evidence="1">Muscle</tissue>
    </source>
</reference>
<protein>
    <submittedName>
        <fullName evidence="1">Uncharacterized protein</fullName>
    </submittedName>
</protein>
<proteinExistence type="predicted"/>
<gene>
    <name evidence="1" type="ORF">BN2614_LOCUS3</name>
</gene>
<evidence type="ECO:0000313" key="2">
    <source>
        <dbReference type="Proteomes" id="UP000269945"/>
    </source>
</evidence>
<accession>A0A9X9PWL4</accession>
<name>A0A9X9PWL4_GULGU</name>
<organism evidence="1 2">
    <name type="scientific">Gulo gulo</name>
    <name type="common">Wolverine</name>
    <name type="synonym">Gluton</name>
    <dbReference type="NCBI Taxonomy" id="48420"/>
    <lineage>
        <taxon>Eukaryota</taxon>
        <taxon>Metazoa</taxon>
        <taxon>Chordata</taxon>
        <taxon>Craniata</taxon>
        <taxon>Vertebrata</taxon>
        <taxon>Euteleostomi</taxon>
        <taxon>Mammalia</taxon>
        <taxon>Eutheria</taxon>
        <taxon>Laurasiatheria</taxon>
        <taxon>Carnivora</taxon>
        <taxon>Caniformia</taxon>
        <taxon>Musteloidea</taxon>
        <taxon>Mustelidae</taxon>
        <taxon>Guloninae</taxon>
        <taxon>Gulo</taxon>
    </lineage>
</organism>
<sequence length="68" mass="7447">MRDMSWGCQKGLKDTATTQRANIGLDSRATLQCAPLHSFCRTTSPRQEAPKFCLLKMLSSSASPQSSI</sequence>
<comment type="caution">
    <text evidence="1">The sequence shown here is derived from an EMBL/GenBank/DDBJ whole genome shotgun (WGS) entry which is preliminary data.</text>
</comment>